<reference evidence="1" key="1">
    <citation type="submission" date="2021-05" db="EMBL/GenBank/DDBJ databases">
        <authorList>
            <person name="Scholz U."/>
            <person name="Mascher M."/>
            <person name="Fiebig A."/>
        </authorList>
    </citation>
    <scope>NUCLEOTIDE SEQUENCE [LARGE SCALE GENOMIC DNA]</scope>
</reference>
<reference evidence="1" key="2">
    <citation type="submission" date="2025-09" db="UniProtKB">
        <authorList>
            <consortium name="EnsemblPlants"/>
        </authorList>
    </citation>
    <scope>IDENTIFICATION</scope>
</reference>
<dbReference type="EnsemblPlants" id="AVESA.00010b.r2.1AG0027160.1">
    <property type="protein sequence ID" value="AVESA.00010b.r2.1AG0027160.1.CDS"/>
    <property type="gene ID" value="AVESA.00010b.r2.1AG0027160"/>
</dbReference>
<dbReference type="Proteomes" id="UP001732700">
    <property type="component" value="Chromosome 1A"/>
</dbReference>
<evidence type="ECO:0000313" key="2">
    <source>
        <dbReference type="Proteomes" id="UP001732700"/>
    </source>
</evidence>
<evidence type="ECO:0000313" key="1">
    <source>
        <dbReference type="EnsemblPlants" id="AVESA.00010b.r2.1AG0027160.1.CDS"/>
    </source>
</evidence>
<name>A0ACD5TBZ5_AVESA</name>
<accession>A0ACD5TBZ5</accession>
<protein>
    <submittedName>
        <fullName evidence="1">Uncharacterized protein</fullName>
    </submittedName>
</protein>
<sequence length="320" mass="35527">MPSDSCNSAGTTPQHGRETQHGQLGRHSQPRPVNPFPQPSRTFPLLPQPPRRRRRLLAAETLAPSARSPPRRRRFTDAASASDLEELPAAMEDWDAEDFQPIAPVVKAQPLKSNWDDEDVEEDDVKESWEEEEEKPKPPPVEKPAPKPSAKSAAKKGKQASTSTEVVEDDVLDDPTLEKLRQQRLVEEADFKSTAELFAKKDGSEKSLDTFIPKSESDFAEYAELIANKIRPYEKSFHYMGLLKNVMRLSMTSLKGADAKEISSSVTAIANEKIKAEKEAAAGKKKGGAKKKQLHIEKGEEEFVAGAGASYDDPDEFDFM</sequence>
<proteinExistence type="predicted"/>
<organism evidence="1 2">
    <name type="scientific">Avena sativa</name>
    <name type="common">Oat</name>
    <dbReference type="NCBI Taxonomy" id="4498"/>
    <lineage>
        <taxon>Eukaryota</taxon>
        <taxon>Viridiplantae</taxon>
        <taxon>Streptophyta</taxon>
        <taxon>Embryophyta</taxon>
        <taxon>Tracheophyta</taxon>
        <taxon>Spermatophyta</taxon>
        <taxon>Magnoliopsida</taxon>
        <taxon>Liliopsida</taxon>
        <taxon>Poales</taxon>
        <taxon>Poaceae</taxon>
        <taxon>BOP clade</taxon>
        <taxon>Pooideae</taxon>
        <taxon>Poodae</taxon>
        <taxon>Poeae</taxon>
        <taxon>Poeae Chloroplast Group 1 (Aveneae type)</taxon>
        <taxon>Aveninae</taxon>
        <taxon>Avena</taxon>
    </lineage>
</organism>
<keyword evidence="2" id="KW-1185">Reference proteome</keyword>